<accession>A0A0C1ZFC3</accession>
<evidence type="ECO:0000313" key="2">
    <source>
        <dbReference type="EMBL" id="KIG16354.1"/>
    </source>
</evidence>
<evidence type="ECO:0000256" key="1">
    <source>
        <dbReference type="SAM" id="MobiDB-lite"/>
    </source>
</evidence>
<dbReference type="EMBL" id="JMCC02000039">
    <property type="protein sequence ID" value="KIG16354.1"/>
    <property type="molecule type" value="Genomic_DNA"/>
</dbReference>
<sequence>MKYPSRIRSGDYVDDRIKRQRRRKLVAAAQRSASDANASNTAKLRTCSIESLQLEVGGARSRSYAGSKAHDLAHDDDGRVNFLPANPADKSGGDAVTIHWTLRRPQNIRKAELLLFITGKAKPIWRQTLRWKDDELRPVARDEADRRGPKADRHQGSMSWDGCFDVAPQGWEQPCVSAGFSPYKLKLRVFGRGAAQTLTAEAWTYFDVLIGEVVLDWEQAVAKDTIVEQRNDVTAPVAEVLAREKAICDDLHRNGVDDDHEILLSSNLFTTDLLAEGKNDTLYRSHAGLWGDGPLIPLFARIRLVKASGVLTDAPWALSGARFLWDWRDRSDSKHSAWLDKEKRPTKEFVRDSLDYYKALHAESGDAPRGSDNCHVEHGGKRGPGAKLVFPEQDPVAAGYDTATAAVIPKQFPFHVQRCNQRRWASTSLPRTSGVLAGRTGVQFQPSRMAGDCYRVSVYFVPHGDFPFAADASDLADAVADELQAHTGLFEVWRQVDVALLRKHANVAQPSRSRLERIYAAAGVRLAINAGIVDGPTWQQAFDDTIQDVFGVPGNAGAMEKYRDLLAPAVAAHTVFEAVQTGEHAINYRAVPVAGAPNPDDQTAFYTMAWNGMPVASASNQLMPKIQRRYIDAAYPGAGDAGAFTFLYKHVASVNDEQLAGAAHSPTSTRSRAAVYVAYDANAPGPADEKYGPGQDQLKGFTYVVAHEIGHAMFLAHAAPENGAESSAHLPSDGLEFEDNDVCLMNYHPKATRLCGLCILRLRGWACWGPDDAANAPGLVRLHNQGARNKVSFEITRVDLSLPATPPKTRRLLHGSDVNENLPQRQDHHSTSNDTTLAGNPPLTLLAGTVVNAGLPADPACRALAEPILLRATVNMPAAASVVWRVERLTDHDEVIRASPRALPTLQRRAGTHEATLLTDAIGSFRVLASVDPAGGDAFDPEAPCICFHVVMVGVEVLERGHKFSSKRVRFELDEDGDPTVFTHAGNHLPMRVRTRVRLLGGGADGQLGLDKIHGGWINNLTGEDSEATYHGPDGVMRAKFLHLHRRGDATWELLNPPLSAAAPVVDGSGGATMANWSLARAVLSSAEPKPHLPLLGAAKTLACGVKIWVENADGPAQSWHAQPPQHPDLDVSLFEFNFDVDFSAYLCFWTADVPLLAGVLEEVEWVLRSEVEQHKRKYKLRKGARVEQVGGCVHDGLQAAHSRPIEIQPPAGKSISHPRELDPHAPEGRRWM</sequence>
<feature type="compositionally biased region" description="Basic and acidic residues" evidence="1">
    <location>
        <begin position="1218"/>
        <end position="1233"/>
    </location>
</feature>
<evidence type="ECO:0000313" key="3">
    <source>
        <dbReference type="Proteomes" id="UP000031599"/>
    </source>
</evidence>
<dbReference type="AlphaFoldDB" id="A0A0C1ZFC3"/>
<organism evidence="2 3">
    <name type="scientific">Enhygromyxa salina</name>
    <dbReference type="NCBI Taxonomy" id="215803"/>
    <lineage>
        <taxon>Bacteria</taxon>
        <taxon>Pseudomonadati</taxon>
        <taxon>Myxococcota</taxon>
        <taxon>Polyangia</taxon>
        <taxon>Nannocystales</taxon>
        <taxon>Nannocystaceae</taxon>
        <taxon>Enhygromyxa</taxon>
    </lineage>
</organism>
<feature type="region of interest" description="Disordered" evidence="1">
    <location>
        <begin position="1208"/>
        <end position="1233"/>
    </location>
</feature>
<comment type="caution">
    <text evidence="2">The sequence shown here is derived from an EMBL/GenBank/DDBJ whole genome shotgun (WGS) entry which is preliminary data.</text>
</comment>
<proteinExistence type="predicted"/>
<feature type="region of interest" description="Disordered" evidence="1">
    <location>
        <begin position="806"/>
        <end position="839"/>
    </location>
</feature>
<reference evidence="2 3" key="1">
    <citation type="submission" date="2014-12" db="EMBL/GenBank/DDBJ databases">
        <title>Genome assembly of Enhygromyxa salina DSM 15201.</title>
        <authorList>
            <person name="Sharma G."/>
            <person name="Subramanian S."/>
        </authorList>
    </citation>
    <scope>NUCLEOTIDE SEQUENCE [LARGE SCALE GENOMIC DNA]</scope>
    <source>
        <strain evidence="2 3">DSM 15201</strain>
    </source>
</reference>
<protein>
    <submittedName>
        <fullName evidence="2">Uncharacterized protein</fullName>
    </submittedName>
</protein>
<gene>
    <name evidence="2" type="ORF">DB30_04521</name>
</gene>
<name>A0A0C1ZFC3_9BACT</name>
<dbReference type="Proteomes" id="UP000031599">
    <property type="component" value="Unassembled WGS sequence"/>
</dbReference>